<dbReference type="AlphaFoldDB" id="A0A3M7PFA5"/>
<gene>
    <name evidence="1" type="ORF">BpHYR1_005485</name>
</gene>
<dbReference type="Proteomes" id="UP000276133">
    <property type="component" value="Unassembled WGS sequence"/>
</dbReference>
<keyword evidence="2" id="KW-1185">Reference proteome</keyword>
<name>A0A3M7PFA5_BRAPC</name>
<sequence>MKGVLVLCNVSLSKRALAIRVFKFGAVDFGVNLVKVNRLDKLNAITLSFLQLVDYLSEGTSQNLLCKIEISFLFFETDIDIYEFKKLKSIRNLFELRKRLISSKNILVFITKFML</sequence>
<dbReference type="EMBL" id="REGN01011244">
    <property type="protein sequence ID" value="RMZ97698.1"/>
    <property type="molecule type" value="Genomic_DNA"/>
</dbReference>
<reference evidence="1 2" key="1">
    <citation type="journal article" date="2018" name="Sci. Rep.">
        <title>Genomic signatures of local adaptation to the degree of environmental predictability in rotifers.</title>
        <authorList>
            <person name="Franch-Gras L."/>
            <person name="Hahn C."/>
            <person name="Garcia-Roger E.M."/>
            <person name="Carmona M.J."/>
            <person name="Serra M."/>
            <person name="Gomez A."/>
        </authorList>
    </citation>
    <scope>NUCLEOTIDE SEQUENCE [LARGE SCALE GENOMIC DNA]</scope>
    <source>
        <strain evidence="1">HYR1</strain>
    </source>
</reference>
<evidence type="ECO:0000313" key="1">
    <source>
        <dbReference type="EMBL" id="RMZ97698.1"/>
    </source>
</evidence>
<organism evidence="1 2">
    <name type="scientific">Brachionus plicatilis</name>
    <name type="common">Marine rotifer</name>
    <name type="synonym">Brachionus muelleri</name>
    <dbReference type="NCBI Taxonomy" id="10195"/>
    <lineage>
        <taxon>Eukaryota</taxon>
        <taxon>Metazoa</taxon>
        <taxon>Spiralia</taxon>
        <taxon>Gnathifera</taxon>
        <taxon>Rotifera</taxon>
        <taxon>Eurotatoria</taxon>
        <taxon>Monogononta</taxon>
        <taxon>Pseudotrocha</taxon>
        <taxon>Ploima</taxon>
        <taxon>Brachionidae</taxon>
        <taxon>Brachionus</taxon>
    </lineage>
</organism>
<protein>
    <submittedName>
        <fullName evidence="1">Uncharacterized protein</fullName>
    </submittedName>
</protein>
<proteinExistence type="predicted"/>
<comment type="caution">
    <text evidence="1">The sequence shown here is derived from an EMBL/GenBank/DDBJ whole genome shotgun (WGS) entry which is preliminary data.</text>
</comment>
<accession>A0A3M7PFA5</accession>
<evidence type="ECO:0000313" key="2">
    <source>
        <dbReference type="Proteomes" id="UP000276133"/>
    </source>
</evidence>